<feature type="transmembrane region" description="Helical" evidence="2">
    <location>
        <begin position="315"/>
        <end position="333"/>
    </location>
</feature>
<feature type="domain" description="EamA" evidence="3">
    <location>
        <begin position="202"/>
        <end position="327"/>
    </location>
</feature>
<comment type="caution">
    <text evidence="4">The sequence shown here is derived from an EMBL/GenBank/DDBJ whole genome shotgun (WGS) entry which is preliminary data.</text>
</comment>
<dbReference type="Pfam" id="PF00892">
    <property type="entry name" value="EamA"/>
    <property type="match status" value="1"/>
</dbReference>
<keyword evidence="5" id="KW-1185">Reference proteome</keyword>
<feature type="transmembrane region" description="Helical" evidence="2">
    <location>
        <begin position="173"/>
        <end position="190"/>
    </location>
</feature>
<dbReference type="GO" id="GO:0016020">
    <property type="term" value="C:membrane"/>
    <property type="evidence" value="ECO:0007669"/>
    <property type="project" value="InterPro"/>
</dbReference>
<name>A0A6M0RFZ4_9CYAN</name>
<evidence type="ECO:0000259" key="3">
    <source>
        <dbReference type="Pfam" id="PF00892"/>
    </source>
</evidence>
<feature type="transmembrane region" description="Helical" evidence="2">
    <location>
        <begin position="257"/>
        <end position="277"/>
    </location>
</feature>
<dbReference type="Proteomes" id="UP000481033">
    <property type="component" value="Unassembled WGS sequence"/>
</dbReference>
<dbReference type="SUPFAM" id="SSF103481">
    <property type="entry name" value="Multidrug resistance efflux transporter EmrE"/>
    <property type="match status" value="2"/>
</dbReference>
<feature type="transmembrane region" description="Helical" evidence="2">
    <location>
        <begin position="225"/>
        <end position="245"/>
    </location>
</feature>
<protein>
    <recommendedName>
        <fullName evidence="3">EamA domain-containing protein</fullName>
    </recommendedName>
</protein>
<comment type="similarity">
    <text evidence="1">Belongs to the EamA transporter family.</text>
</comment>
<evidence type="ECO:0000256" key="1">
    <source>
        <dbReference type="ARBA" id="ARBA00007362"/>
    </source>
</evidence>
<evidence type="ECO:0000313" key="4">
    <source>
        <dbReference type="EMBL" id="NEZ54820.1"/>
    </source>
</evidence>
<dbReference type="PANTHER" id="PTHR22911">
    <property type="entry name" value="ACYL-MALONYL CONDENSING ENZYME-RELATED"/>
    <property type="match status" value="1"/>
</dbReference>
<keyword evidence="2" id="KW-1133">Transmembrane helix</keyword>
<organism evidence="4 5">
    <name type="scientific">Adonisia turfae CCMR0081</name>
    <dbReference type="NCBI Taxonomy" id="2292702"/>
    <lineage>
        <taxon>Bacteria</taxon>
        <taxon>Bacillati</taxon>
        <taxon>Cyanobacteriota</taxon>
        <taxon>Adonisia</taxon>
        <taxon>Adonisia turfae</taxon>
    </lineage>
</organism>
<proteinExistence type="inferred from homology"/>
<dbReference type="AlphaFoldDB" id="A0A6M0RFZ4"/>
<feature type="transmembrane region" description="Helical" evidence="2">
    <location>
        <begin position="38"/>
        <end position="61"/>
    </location>
</feature>
<sequence>MAGATRRVVPSYDGQTIGPAPVLVDEPKRDRTLKKGMVLCGIATLGFSAITVLVGALSLGANAFDLVLTGLDTFNFFNANTLLWLQLVILIPILALLAPQLYRSVWRDVGQSIRSRPRLFALVGGGVFYFFAQVFLFQAAATLGPAVAAPLLFSYPLLAVPLLWWLNGDRPNLLRSVVMLAIAMGVVLILRPLALANAGPSLLSAVAFSLYVVTNSLNSRQSHPISAGLIQHCIMAILSSIILLIRPMAVTQDLTGQFVLGGLALGLVAGVSYFFHYTGLRLVGGLRTALVAAATPIVTALLAIFTLINQPSLQIIQWPGIILITLGGMTLALDRLSRQ</sequence>
<feature type="transmembrane region" description="Helical" evidence="2">
    <location>
        <begin position="196"/>
        <end position="213"/>
    </location>
</feature>
<feature type="transmembrane region" description="Helical" evidence="2">
    <location>
        <begin position="289"/>
        <end position="309"/>
    </location>
</feature>
<accession>A0A6M0RFZ4</accession>
<dbReference type="EMBL" id="QXHD01000003">
    <property type="protein sequence ID" value="NEZ54820.1"/>
    <property type="molecule type" value="Genomic_DNA"/>
</dbReference>
<feature type="transmembrane region" description="Helical" evidence="2">
    <location>
        <begin position="119"/>
        <end position="141"/>
    </location>
</feature>
<dbReference type="PANTHER" id="PTHR22911:SF137">
    <property type="entry name" value="SOLUTE CARRIER FAMILY 35 MEMBER G2-RELATED"/>
    <property type="match status" value="1"/>
</dbReference>
<feature type="transmembrane region" description="Helical" evidence="2">
    <location>
        <begin position="81"/>
        <end position="98"/>
    </location>
</feature>
<evidence type="ECO:0000256" key="2">
    <source>
        <dbReference type="SAM" id="Phobius"/>
    </source>
</evidence>
<dbReference type="InterPro" id="IPR037185">
    <property type="entry name" value="EmrE-like"/>
</dbReference>
<evidence type="ECO:0000313" key="5">
    <source>
        <dbReference type="Proteomes" id="UP000481033"/>
    </source>
</evidence>
<keyword evidence="2" id="KW-0472">Membrane</keyword>
<gene>
    <name evidence="4" type="ORF">DXZ20_03770</name>
</gene>
<keyword evidence="2" id="KW-0812">Transmembrane</keyword>
<reference evidence="4 5" key="1">
    <citation type="journal article" date="2020" name="Microb. Ecol.">
        <title>Ecogenomics of the Marine Benthic Filamentous Cyanobacterium Adonisia.</title>
        <authorList>
            <person name="Walter J.M."/>
            <person name="Coutinho F.H."/>
            <person name="Leomil L."/>
            <person name="Hargreaves P.I."/>
            <person name="Campeao M.E."/>
            <person name="Vieira V.V."/>
            <person name="Silva B.S."/>
            <person name="Fistarol G.O."/>
            <person name="Salomon P.S."/>
            <person name="Sawabe T."/>
            <person name="Mino S."/>
            <person name="Hosokawa M."/>
            <person name="Miyashita H."/>
            <person name="Maruyama F."/>
            <person name="van Verk M.C."/>
            <person name="Dutilh B.E."/>
            <person name="Thompson C.C."/>
            <person name="Thompson F.L."/>
        </authorList>
    </citation>
    <scope>NUCLEOTIDE SEQUENCE [LARGE SCALE GENOMIC DNA]</scope>
    <source>
        <strain evidence="4 5">CCMR0081</strain>
    </source>
</reference>
<dbReference type="InterPro" id="IPR000620">
    <property type="entry name" value="EamA_dom"/>
</dbReference>
<feature type="transmembrane region" description="Helical" evidence="2">
    <location>
        <begin position="147"/>
        <end position="166"/>
    </location>
</feature>